<dbReference type="PANTHER" id="PTHR43531:SF11">
    <property type="entry name" value="METHYL-ACCEPTING CHEMOTAXIS PROTEIN 3"/>
    <property type="match status" value="1"/>
</dbReference>
<dbReference type="InterPro" id="IPR004089">
    <property type="entry name" value="MCPsignal_dom"/>
</dbReference>
<keyword evidence="3" id="KW-0807">Transducer</keyword>
<evidence type="ECO:0000259" key="5">
    <source>
        <dbReference type="PROSITE" id="PS50111"/>
    </source>
</evidence>
<dbReference type="InterPro" id="IPR000727">
    <property type="entry name" value="T_SNARE_dom"/>
</dbReference>
<proteinExistence type="inferred from homology"/>
<accession>A0A2A4TAN8</accession>
<dbReference type="Pfam" id="PF00015">
    <property type="entry name" value="MCPsignal"/>
    <property type="match status" value="1"/>
</dbReference>
<comment type="caution">
    <text evidence="7">The sequence shown here is derived from an EMBL/GenBank/DDBJ whole genome shotgun (WGS) entry which is preliminary data.</text>
</comment>
<dbReference type="Proteomes" id="UP000218113">
    <property type="component" value="Unassembled WGS sequence"/>
</dbReference>
<feature type="transmembrane region" description="Helical" evidence="4">
    <location>
        <begin position="84"/>
        <end position="106"/>
    </location>
</feature>
<keyword evidence="4" id="KW-0472">Membrane</keyword>
<feature type="domain" description="T-SNARE coiled-coil homology" evidence="6">
    <location>
        <begin position="383"/>
        <end position="445"/>
    </location>
</feature>
<dbReference type="InterPro" id="IPR051310">
    <property type="entry name" value="MCP_chemotaxis"/>
</dbReference>
<dbReference type="GO" id="GO:0005886">
    <property type="term" value="C:plasma membrane"/>
    <property type="evidence" value="ECO:0007669"/>
    <property type="project" value="TreeGrafter"/>
</dbReference>
<evidence type="ECO:0000256" key="3">
    <source>
        <dbReference type="PROSITE-ProRule" id="PRU00284"/>
    </source>
</evidence>
<dbReference type="Gene3D" id="1.10.287.950">
    <property type="entry name" value="Methyl-accepting chemotaxis protein"/>
    <property type="match status" value="1"/>
</dbReference>
<name>A0A2A4TAN8_9DELT</name>
<evidence type="ECO:0000256" key="4">
    <source>
        <dbReference type="SAM" id="Phobius"/>
    </source>
</evidence>
<sequence>MKISRFITFFIPNQLKIDEIVYSKARMSVWTSYMASIFCFFYAYLYYSLGSTLLGLTFLGAVTTFALIPFTYRWISHPSLPPQLISLTLTILLTTAAFHTGGFSSATTHWLLAIPFACFILSGKKAGFFWGTVITLIQISLYRLEAGGYAFQNVIPPESQFSRAAVSTIGLTIMMTFLSHIIERGKVQAFDAMKTTGDKAEELARSMEGILTDVKENAVDLAELSEELSQTMVQINSSSYSIVENTEEESASLQQATIRIQEMVDSNQKSTTHIQAVQQRVIEAESKAEQGTRAVFRANESMRKIQEGSNRINGIISVITDIANQTNLLSLNAAIEAAKAGEFGKGFSVVADEVRNLAGRSSEAVVEISSLIQQSSDNIVEGNQVIQEVSGVLESIINEVQQVSGMMCSVTQQVDYQNEGIKEISASVDVSCGTVEKIAYSINDLSQSTTLVAETMNRLNSMADSLQQITNRDAQ</sequence>
<evidence type="ECO:0000313" key="8">
    <source>
        <dbReference type="Proteomes" id="UP000218113"/>
    </source>
</evidence>
<dbReference type="SMART" id="SM00283">
    <property type="entry name" value="MA"/>
    <property type="match status" value="1"/>
</dbReference>
<dbReference type="GO" id="GO:0007165">
    <property type="term" value="P:signal transduction"/>
    <property type="evidence" value="ECO:0007669"/>
    <property type="project" value="UniProtKB-KW"/>
</dbReference>
<comment type="similarity">
    <text evidence="2">Belongs to the methyl-accepting chemotaxis (MCP) protein family.</text>
</comment>
<reference evidence="8" key="1">
    <citation type="submission" date="2017-08" db="EMBL/GenBank/DDBJ databases">
        <title>A dynamic microbial community with high functional redundancy inhabits the cold, oxic subseafloor aquifer.</title>
        <authorList>
            <person name="Tully B.J."/>
            <person name="Wheat C.G."/>
            <person name="Glazer B.T."/>
            <person name="Huber J.A."/>
        </authorList>
    </citation>
    <scope>NUCLEOTIDE SEQUENCE [LARGE SCALE GENOMIC DNA]</scope>
</reference>
<feature type="transmembrane region" description="Helical" evidence="4">
    <location>
        <begin position="29"/>
        <end position="47"/>
    </location>
</feature>
<dbReference type="PROSITE" id="PS50111">
    <property type="entry name" value="CHEMOTAXIS_TRANSDUC_2"/>
    <property type="match status" value="1"/>
</dbReference>
<evidence type="ECO:0000256" key="2">
    <source>
        <dbReference type="ARBA" id="ARBA00029447"/>
    </source>
</evidence>
<keyword evidence="4" id="KW-0812">Transmembrane</keyword>
<evidence type="ECO:0000256" key="1">
    <source>
        <dbReference type="ARBA" id="ARBA00022500"/>
    </source>
</evidence>
<gene>
    <name evidence="7" type="ORF">COB67_02905</name>
</gene>
<dbReference type="PANTHER" id="PTHR43531">
    <property type="entry name" value="PROTEIN ICFG"/>
    <property type="match status" value="1"/>
</dbReference>
<organism evidence="7 8">
    <name type="scientific">SAR324 cluster bacterium</name>
    <dbReference type="NCBI Taxonomy" id="2024889"/>
    <lineage>
        <taxon>Bacteria</taxon>
        <taxon>Deltaproteobacteria</taxon>
        <taxon>SAR324 cluster</taxon>
    </lineage>
</organism>
<dbReference type="SUPFAM" id="SSF58104">
    <property type="entry name" value="Methyl-accepting chemotaxis protein (MCP) signaling domain"/>
    <property type="match status" value="1"/>
</dbReference>
<protein>
    <recommendedName>
        <fullName evidence="9">Methyl-accepting transducer domain-containing protein</fullName>
    </recommendedName>
</protein>
<dbReference type="AlphaFoldDB" id="A0A2A4TAN8"/>
<evidence type="ECO:0000259" key="6">
    <source>
        <dbReference type="PROSITE" id="PS50192"/>
    </source>
</evidence>
<dbReference type="GO" id="GO:0004888">
    <property type="term" value="F:transmembrane signaling receptor activity"/>
    <property type="evidence" value="ECO:0007669"/>
    <property type="project" value="TreeGrafter"/>
</dbReference>
<evidence type="ECO:0000313" key="7">
    <source>
        <dbReference type="EMBL" id="PCI30037.1"/>
    </source>
</evidence>
<feature type="domain" description="Methyl-accepting transducer" evidence="5">
    <location>
        <begin position="224"/>
        <end position="446"/>
    </location>
</feature>
<feature type="transmembrane region" description="Helical" evidence="4">
    <location>
        <begin position="53"/>
        <end position="72"/>
    </location>
</feature>
<keyword evidence="4" id="KW-1133">Transmembrane helix</keyword>
<keyword evidence="1" id="KW-0145">Chemotaxis</keyword>
<dbReference type="GO" id="GO:0006935">
    <property type="term" value="P:chemotaxis"/>
    <property type="evidence" value="ECO:0007669"/>
    <property type="project" value="UniProtKB-KW"/>
</dbReference>
<evidence type="ECO:0008006" key="9">
    <source>
        <dbReference type="Google" id="ProtNLM"/>
    </source>
</evidence>
<dbReference type="PROSITE" id="PS50192">
    <property type="entry name" value="T_SNARE"/>
    <property type="match status" value="1"/>
</dbReference>
<dbReference type="EMBL" id="NVSR01000008">
    <property type="protein sequence ID" value="PCI30037.1"/>
    <property type="molecule type" value="Genomic_DNA"/>
</dbReference>